<keyword evidence="1" id="KW-1003">Cell membrane</keyword>
<dbReference type="PANTHER" id="PTHR38452:SF1">
    <property type="entry name" value="UPF0756 MEMBRANE PROTEIN YEAL"/>
    <property type="match status" value="1"/>
</dbReference>
<feature type="transmembrane region" description="Helical" evidence="5">
    <location>
        <begin position="111"/>
        <end position="144"/>
    </location>
</feature>
<proteinExistence type="predicted"/>
<accession>A0ABS6E4U9</accession>
<dbReference type="InterPro" id="IPR007382">
    <property type="entry name" value="UPF0756_TM"/>
</dbReference>
<keyword evidence="4 5" id="KW-0472">Membrane</keyword>
<keyword evidence="3 5" id="KW-1133">Transmembrane helix</keyword>
<gene>
    <name evidence="6" type="ORF">KQI42_07995</name>
</gene>
<evidence type="ECO:0000256" key="1">
    <source>
        <dbReference type="ARBA" id="ARBA00022475"/>
    </source>
</evidence>
<evidence type="ECO:0000313" key="7">
    <source>
        <dbReference type="Proteomes" id="UP000749471"/>
    </source>
</evidence>
<evidence type="ECO:0000256" key="2">
    <source>
        <dbReference type="ARBA" id="ARBA00022692"/>
    </source>
</evidence>
<keyword evidence="2 5" id="KW-0812">Transmembrane</keyword>
<evidence type="ECO:0000256" key="5">
    <source>
        <dbReference type="SAM" id="Phobius"/>
    </source>
</evidence>
<dbReference type="Pfam" id="PF04284">
    <property type="entry name" value="DUF441"/>
    <property type="match status" value="1"/>
</dbReference>
<protein>
    <submittedName>
        <fullName evidence="6">DUF441 domain-containing protein</fullName>
    </submittedName>
</protein>
<evidence type="ECO:0000256" key="3">
    <source>
        <dbReference type="ARBA" id="ARBA00022989"/>
    </source>
</evidence>
<keyword evidence="7" id="KW-1185">Reference proteome</keyword>
<dbReference type="PANTHER" id="PTHR38452">
    <property type="entry name" value="UPF0756 MEMBRANE PROTEIN YEAL"/>
    <property type="match status" value="1"/>
</dbReference>
<reference evidence="6 7" key="1">
    <citation type="submission" date="2021-06" db="EMBL/GenBank/DDBJ databases">
        <authorList>
            <person name="Sun Q."/>
            <person name="Li D."/>
        </authorList>
    </citation>
    <scope>NUCLEOTIDE SEQUENCE [LARGE SCALE GENOMIC DNA]</scope>
    <source>
        <strain evidence="6 7">MSJ-40</strain>
    </source>
</reference>
<dbReference type="EMBL" id="JAHLPM010000005">
    <property type="protein sequence ID" value="MBU5437945.1"/>
    <property type="molecule type" value="Genomic_DNA"/>
</dbReference>
<feature type="transmembrane region" description="Helical" evidence="5">
    <location>
        <begin position="45"/>
        <end position="67"/>
    </location>
</feature>
<evidence type="ECO:0000256" key="4">
    <source>
        <dbReference type="ARBA" id="ARBA00023136"/>
    </source>
</evidence>
<feature type="transmembrane region" description="Helical" evidence="5">
    <location>
        <begin position="79"/>
        <end position="99"/>
    </location>
</feature>
<dbReference type="Proteomes" id="UP000749471">
    <property type="component" value="Unassembled WGS sequence"/>
</dbReference>
<dbReference type="RefSeq" id="WP_216518581.1">
    <property type="nucleotide sequence ID" value="NZ_JAHLPM010000005.1"/>
</dbReference>
<sequence>MLNKLIILLIILLSLLSKNRPMTYGGLFIFLLSFLNKEYLNRLDKGIFLTLGMTSLIIWMLIPLIQTSATINSFHLKSYLNLEGLVSFISGLMIVIIASKGSRFINDNVSSLLGITLGSIIGVAFLGGIPVGMLSGAGMAYLIVKLIKILIGDS</sequence>
<evidence type="ECO:0000313" key="6">
    <source>
        <dbReference type="EMBL" id="MBU5437945.1"/>
    </source>
</evidence>
<name>A0ABS6E4U9_9FIRM</name>
<comment type="caution">
    <text evidence="6">The sequence shown here is derived from an EMBL/GenBank/DDBJ whole genome shotgun (WGS) entry which is preliminary data.</text>
</comment>
<organism evidence="6 7">
    <name type="scientific">Tissierella simiarum</name>
    <dbReference type="NCBI Taxonomy" id="2841534"/>
    <lineage>
        <taxon>Bacteria</taxon>
        <taxon>Bacillati</taxon>
        <taxon>Bacillota</taxon>
        <taxon>Tissierellia</taxon>
        <taxon>Tissierellales</taxon>
        <taxon>Tissierellaceae</taxon>
        <taxon>Tissierella</taxon>
    </lineage>
</organism>